<dbReference type="InterPro" id="IPR013783">
    <property type="entry name" value="Ig-like_fold"/>
</dbReference>
<reference evidence="2 3" key="1">
    <citation type="submission" date="2021-04" db="EMBL/GenBank/DDBJ databases">
        <title>The genome sequence of type strain Ideonella paludis KCTC 32238.</title>
        <authorList>
            <person name="Liu Y."/>
        </authorList>
    </citation>
    <scope>NUCLEOTIDE SEQUENCE [LARGE SCALE GENOMIC DNA]</scope>
    <source>
        <strain evidence="2 3">KCTC 32238</strain>
    </source>
</reference>
<keyword evidence="3" id="KW-1185">Reference proteome</keyword>
<dbReference type="Gene3D" id="2.60.40.10">
    <property type="entry name" value="Immunoglobulins"/>
    <property type="match status" value="1"/>
</dbReference>
<dbReference type="RefSeq" id="WP_210808547.1">
    <property type="nucleotide sequence ID" value="NZ_JAGQDG010000003.1"/>
</dbReference>
<comment type="caution">
    <text evidence="2">The sequence shown here is derived from an EMBL/GenBank/DDBJ whole genome shotgun (WGS) entry which is preliminary data.</text>
</comment>
<feature type="signal peptide" evidence="1">
    <location>
        <begin position="1"/>
        <end position="27"/>
    </location>
</feature>
<evidence type="ECO:0008006" key="4">
    <source>
        <dbReference type="Google" id="ProtNLM"/>
    </source>
</evidence>
<evidence type="ECO:0000256" key="1">
    <source>
        <dbReference type="SAM" id="SignalP"/>
    </source>
</evidence>
<accession>A0ABS5DWJ7</accession>
<dbReference type="EMBL" id="JAGQDG010000003">
    <property type="protein sequence ID" value="MBQ0935523.1"/>
    <property type="molecule type" value="Genomic_DNA"/>
</dbReference>
<name>A0ABS5DWJ7_9BURK</name>
<feature type="chain" id="PRO_5046621861" description="Big-1 domain-containing protein" evidence="1">
    <location>
        <begin position="28"/>
        <end position="468"/>
    </location>
</feature>
<proteinExistence type="predicted"/>
<protein>
    <recommendedName>
        <fullName evidence="4">Big-1 domain-containing protein</fullName>
    </recommendedName>
</protein>
<organism evidence="2 3">
    <name type="scientific">Ideonella paludis</name>
    <dbReference type="NCBI Taxonomy" id="1233411"/>
    <lineage>
        <taxon>Bacteria</taxon>
        <taxon>Pseudomonadati</taxon>
        <taxon>Pseudomonadota</taxon>
        <taxon>Betaproteobacteria</taxon>
        <taxon>Burkholderiales</taxon>
        <taxon>Sphaerotilaceae</taxon>
        <taxon>Ideonella</taxon>
    </lineage>
</organism>
<dbReference type="Proteomes" id="UP000672097">
    <property type="component" value="Unassembled WGS sequence"/>
</dbReference>
<gene>
    <name evidence="2" type="ORF">KAK11_09310</name>
</gene>
<evidence type="ECO:0000313" key="2">
    <source>
        <dbReference type="EMBL" id="MBQ0935523.1"/>
    </source>
</evidence>
<keyword evidence="1" id="KW-0732">Signal</keyword>
<sequence length="468" mass="48235">MRNPSRPTLTKLTLGLGLCCAAVAASAQTLVLDLVDANASPITVNAQGHILGYQQSWPCGNPTLCAPQTLPAVWRDGQALRLPTQVGLSAAPAALSPSGMAVGSLTDYGSTAKAVVWQFNGTSYGIQELGQLGLAQSAATAVDQQERVIGYALTPMVSTKPFVWTAASGMTDLSTQGYPASRPWRISPQGWVVADAHRYRLGDPSTVTSLPVPPTGYRAPTGQSLRINDSGDLAGVLLTTSSSSNLGGMHRWLDASQQWQALGGALPLRNVGVSSLEADATVLGTGLGGAILAQGPSGQPQALQERLSTAYTSVGLVSTAGRDAQGRHVVAVTLGTVTRLARAVETGPCTGACLRVGPLSISGTFISDPAAPGSCTPKARQKVQTVATVTDAAGNPQSAVTVKGRYLDSYGLSQTVTGKTNTQGQVTLSHSGPACRGTITLLVESATKKQWRFDRTVGSLNASVIPLP</sequence>
<evidence type="ECO:0000313" key="3">
    <source>
        <dbReference type="Proteomes" id="UP000672097"/>
    </source>
</evidence>